<name>A0A1A3NVI6_MYCAS</name>
<dbReference type="RefSeq" id="WP_065144815.1">
    <property type="nucleotide sequence ID" value="NZ_LZLS01000138.1"/>
</dbReference>
<proteinExistence type="predicted"/>
<evidence type="ECO:0000256" key="1">
    <source>
        <dbReference type="ARBA" id="ARBA00022649"/>
    </source>
</evidence>
<dbReference type="AlphaFoldDB" id="A0A1A3NVI6"/>
<evidence type="ECO:0000313" key="3">
    <source>
        <dbReference type="Proteomes" id="UP000093928"/>
    </source>
</evidence>
<gene>
    <name evidence="2" type="ORF">A5634_26460</name>
</gene>
<keyword evidence="1" id="KW-1277">Toxin-antitoxin system</keyword>
<sequence>MALNIKDPETERLASELAERLNLNKTAAIRQALRAQLALLETRNQDRLNQALDVLRTEIWPLTANSVPITKRDREEILGYNEDGFNE</sequence>
<protein>
    <submittedName>
        <fullName evidence="2">Antitoxin VapB36</fullName>
    </submittedName>
</protein>
<dbReference type="OrthoDB" id="27145at2"/>
<evidence type="ECO:0000313" key="2">
    <source>
        <dbReference type="EMBL" id="OBK25425.1"/>
    </source>
</evidence>
<dbReference type="EMBL" id="LZLS01000138">
    <property type="protein sequence ID" value="OBK25425.1"/>
    <property type="molecule type" value="Genomic_DNA"/>
</dbReference>
<accession>A0A1A3NVI6</accession>
<organism evidence="2 3">
    <name type="scientific">Mycobacterium asiaticum</name>
    <dbReference type="NCBI Taxonomy" id="1790"/>
    <lineage>
        <taxon>Bacteria</taxon>
        <taxon>Bacillati</taxon>
        <taxon>Actinomycetota</taxon>
        <taxon>Actinomycetes</taxon>
        <taxon>Mycobacteriales</taxon>
        <taxon>Mycobacteriaceae</taxon>
        <taxon>Mycobacterium</taxon>
    </lineage>
</organism>
<reference evidence="2 3" key="1">
    <citation type="submission" date="2016-06" db="EMBL/GenBank/DDBJ databases">
        <authorList>
            <person name="Kjaerup R.B."/>
            <person name="Dalgaard T.S."/>
            <person name="Juul-Madsen H.R."/>
        </authorList>
    </citation>
    <scope>NUCLEOTIDE SEQUENCE [LARGE SCALE GENOMIC DNA]</scope>
    <source>
        <strain evidence="2 3">1165133.8</strain>
    </source>
</reference>
<dbReference type="Pfam" id="PF07704">
    <property type="entry name" value="PSK_trans_fac"/>
    <property type="match status" value="1"/>
</dbReference>
<comment type="caution">
    <text evidence="2">The sequence shown here is derived from an EMBL/GenBank/DDBJ whole genome shotgun (WGS) entry which is preliminary data.</text>
</comment>
<dbReference type="InterPro" id="IPR011660">
    <property type="entry name" value="VapB-like"/>
</dbReference>
<dbReference type="Proteomes" id="UP000093928">
    <property type="component" value="Unassembled WGS sequence"/>
</dbReference>